<sequence length="304" mass="34498">MLQLPNGGGPTVDGIPVVDFPDLWEDVRDFLRMMYGALKIPPCRRAHNSVTAVAGALRLATKYDAPDMAQQLLYRLEYDYPNSFSTWTEVEDERRLLEPRTADWWDLNVKDPGPDPFFDINHCTPEPASAVRLAQDVRAGTLLRAAWYELARSYAQGSSLFKGPGSPFDWTDRRAADLTLLEAGDLRRLLVGRERLRDLAHNAMEALREHARFSTERSPCKNCQEQPEASLKMFMSTESYRDLAFDPLGGLLELRRAVEQSACDSCKYSVRTVIMDTCKEIWDTLVEAFELQKLGIEVPDDSVF</sequence>
<keyword evidence="2" id="KW-1185">Reference proteome</keyword>
<evidence type="ECO:0000313" key="1">
    <source>
        <dbReference type="EMBL" id="GJE93105.1"/>
    </source>
</evidence>
<reference evidence="1 2" key="1">
    <citation type="submission" date="2021-08" db="EMBL/GenBank/DDBJ databases">
        <title>Draft Genome Sequence of Phanerochaete sordida strain YK-624.</title>
        <authorList>
            <person name="Mori T."/>
            <person name="Dohra H."/>
            <person name="Suzuki T."/>
            <person name="Kawagishi H."/>
            <person name="Hirai H."/>
        </authorList>
    </citation>
    <scope>NUCLEOTIDE SEQUENCE [LARGE SCALE GENOMIC DNA]</scope>
    <source>
        <strain evidence="1 2">YK-624</strain>
    </source>
</reference>
<dbReference type="Proteomes" id="UP000703269">
    <property type="component" value="Unassembled WGS sequence"/>
</dbReference>
<name>A0A9P3GG50_9APHY</name>
<protein>
    <submittedName>
        <fullName evidence="1">Uncharacterized protein</fullName>
    </submittedName>
</protein>
<gene>
    <name evidence="1" type="ORF">PsYK624_092640</name>
</gene>
<proteinExistence type="predicted"/>
<accession>A0A9P3GG50</accession>
<dbReference type="AlphaFoldDB" id="A0A9P3GG50"/>
<organism evidence="1 2">
    <name type="scientific">Phanerochaete sordida</name>
    <dbReference type="NCBI Taxonomy" id="48140"/>
    <lineage>
        <taxon>Eukaryota</taxon>
        <taxon>Fungi</taxon>
        <taxon>Dikarya</taxon>
        <taxon>Basidiomycota</taxon>
        <taxon>Agaricomycotina</taxon>
        <taxon>Agaricomycetes</taxon>
        <taxon>Polyporales</taxon>
        <taxon>Phanerochaetaceae</taxon>
        <taxon>Phanerochaete</taxon>
    </lineage>
</organism>
<comment type="caution">
    <text evidence="1">The sequence shown here is derived from an EMBL/GenBank/DDBJ whole genome shotgun (WGS) entry which is preliminary data.</text>
</comment>
<evidence type="ECO:0000313" key="2">
    <source>
        <dbReference type="Proteomes" id="UP000703269"/>
    </source>
</evidence>
<dbReference type="EMBL" id="BPQB01000030">
    <property type="protein sequence ID" value="GJE93105.1"/>
    <property type="molecule type" value="Genomic_DNA"/>
</dbReference>